<evidence type="ECO:0000313" key="2">
    <source>
        <dbReference type="EMBL" id="UUT35486.1"/>
    </source>
</evidence>
<accession>A0ABY5NK76</accession>
<proteinExistence type="predicted"/>
<keyword evidence="3" id="KW-1185">Reference proteome</keyword>
<dbReference type="Proteomes" id="UP001054811">
    <property type="component" value="Chromosome"/>
</dbReference>
<keyword evidence="1" id="KW-0812">Transmembrane</keyword>
<keyword evidence="1" id="KW-0472">Membrane</keyword>
<evidence type="ECO:0000256" key="1">
    <source>
        <dbReference type="SAM" id="Phobius"/>
    </source>
</evidence>
<protein>
    <submittedName>
        <fullName evidence="2">Uncharacterized protein</fullName>
    </submittedName>
</protein>
<reference evidence="2" key="1">
    <citation type="submission" date="2022-01" db="EMBL/GenBank/DDBJ databases">
        <title>Microbacterium eymi and Microbacterium rhizovicinus sp. nov., isolated from the rhizospheric soil of Elymus tsukushiensis, a plant native to the Dokdo Islands, Republic of Korea.</title>
        <authorList>
            <person name="Hwang Y.J."/>
        </authorList>
    </citation>
    <scope>NUCLEOTIDE SEQUENCE</scope>
    <source>
        <strain evidence="2">KUDC0405</strain>
    </source>
</reference>
<organism evidence="2 3">
    <name type="scientific">Microbacterium elymi</name>
    <dbReference type="NCBI Taxonomy" id="2909587"/>
    <lineage>
        <taxon>Bacteria</taxon>
        <taxon>Bacillati</taxon>
        <taxon>Actinomycetota</taxon>
        <taxon>Actinomycetes</taxon>
        <taxon>Micrococcales</taxon>
        <taxon>Microbacteriaceae</taxon>
        <taxon>Microbacterium</taxon>
    </lineage>
</organism>
<evidence type="ECO:0000313" key="3">
    <source>
        <dbReference type="Proteomes" id="UP001054811"/>
    </source>
</evidence>
<keyword evidence="1" id="KW-1133">Transmembrane helix</keyword>
<dbReference type="EMBL" id="CP091139">
    <property type="protein sequence ID" value="UUT35486.1"/>
    <property type="molecule type" value="Genomic_DNA"/>
</dbReference>
<feature type="transmembrane region" description="Helical" evidence="1">
    <location>
        <begin position="6"/>
        <end position="27"/>
    </location>
</feature>
<gene>
    <name evidence="2" type="ORF">L2X98_19100</name>
</gene>
<dbReference type="RefSeq" id="WP_259612092.1">
    <property type="nucleotide sequence ID" value="NZ_CP091139.2"/>
</dbReference>
<name>A0ABY5NK76_9MICO</name>
<sequence>MIGITNAALAIVLGGGLGAGICLLLALPPGGVRRAWSEGSRRTSATSPTRRD</sequence>